<dbReference type="Gene3D" id="3.40.1190.10">
    <property type="entry name" value="Mur-like, catalytic domain"/>
    <property type="match status" value="1"/>
</dbReference>
<evidence type="ECO:0000256" key="2">
    <source>
        <dbReference type="ARBA" id="ARBA00004752"/>
    </source>
</evidence>
<comment type="caution">
    <text evidence="12">The sequence shown here is derived from an EMBL/GenBank/DDBJ whole genome shotgun (WGS) entry which is preliminary data.</text>
</comment>
<keyword evidence="9" id="KW-0961">Cell wall biogenesis/degradation</keyword>
<evidence type="ECO:0000256" key="8">
    <source>
        <dbReference type="ARBA" id="ARBA00023306"/>
    </source>
</evidence>
<dbReference type="InterPro" id="IPR004101">
    <property type="entry name" value="Mur_ligase_C"/>
</dbReference>
<keyword evidence="9" id="KW-0573">Peptidoglycan synthesis</keyword>
<dbReference type="Pfam" id="PF02875">
    <property type="entry name" value="Mur_ligase_C"/>
    <property type="match status" value="1"/>
</dbReference>
<comment type="pathway">
    <text evidence="2 9">Cell wall biogenesis; peptidoglycan biosynthesis.</text>
</comment>
<organism evidence="12 13">
    <name type="scientific">Actinomycetospora atypica</name>
    <dbReference type="NCBI Taxonomy" id="1290095"/>
    <lineage>
        <taxon>Bacteria</taxon>
        <taxon>Bacillati</taxon>
        <taxon>Actinomycetota</taxon>
        <taxon>Actinomycetes</taxon>
        <taxon>Pseudonocardiales</taxon>
        <taxon>Pseudonocardiaceae</taxon>
        <taxon>Actinomycetospora</taxon>
    </lineage>
</organism>
<keyword evidence="7" id="KW-0067">ATP-binding</keyword>
<dbReference type="SUPFAM" id="SSF53623">
    <property type="entry name" value="MurD-like peptide ligases, catalytic domain"/>
    <property type="match status" value="1"/>
</dbReference>
<evidence type="ECO:0000256" key="3">
    <source>
        <dbReference type="ARBA" id="ARBA00022490"/>
    </source>
</evidence>
<proteinExistence type="predicted"/>
<evidence type="ECO:0000313" key="12">
    <source>
        <dbReference type="EMBL" id="MFC5061956.1"/>
    </source>
</evidence>
<dbReference type="EC" id="6.3.2.9" evidence="9"/>
<evidence type="ECO:0000256" key="5">
    <source>
        <dbReference type="ARBA" id="ARBA00022618"/>
    </source>
</evidence>
<dbReference type="InterPro" id="IPR005762">
    <property type="entry name" value="MurD"/>
</dbReference>
<dbReference type="RefSeq" id="WP_378035306.1">
    <property type="nucleotide sequence ID" value="NZ_JBHSIV010000005.1"/>
</dbReference>
<dbReference type="Gene3D" id="3.90.190.20">
    <property type="entry name" value="Mur ligase, C-terminal domain"/>
    <property type="match status" value="1"/>
</dbReference>
<dbReference type="Proteomes" id="UP001595947">
    <property type="component" value="Unassembled WGS sequence"/>
</dbReference>
<evidence type="ECO:0000256" key="7">
    <source>
        <dbReference type="ARBA" id="ARBA00022840"/>
    </source>
</evidence>
<dbReference type="PANTHER" id="PTHR43692">
    <property type="entry name" value="UDP-N-ACETYLMURAMOYLALANINE--D-GLUTAMATE LIGASE"/>
    <property type="match status" value="1"/>
</dbReference>
<keyword evidence="5 9" id="KW-0132">Cell division</keyword>
<evidence type="ECO:0000313" key="13">
    <source>
        <dbReference type="Proteomes" id="UP001595947"/>
    </source>
</evidence>
<dbReference type="GO" id="GO:0008764">
    <property type="term" value="F:UDP-N-acetylmuramoylalanine-D-glutamate ligase activity"/>
    <property type="evidence" value="ECO:0007669"/>
    <property type="project" value="UniProtKB-EC"/>
</dbReference>
<keyword evidence="6" id="KW-0547">Nucleotide-binding</keyword>
<dbReference type="EMBL" id="JBHSIV010000005">
    <property type="protein sequence ID" value="MFC5061956.1"/>
    <property type="molecule type" value="Genomic_DNA"/>
</dbReference>
<keyword evidence="8 9" id="KW-0131">Cell cycle</keyword>
<protein>
    <recommendedName>
        <fullName evidence="9">UDP-N-acetylmuramoylalanine--D-glutamate ligase</fullName>
        <ecNumber evidence="9">6.3.2.9</ecNumber>
    </recommendedName>
</protein>
<keyword evidence="9" id="KW-0133">Cell shape</keyword>
<dbReference type="InterPro" id="IPR013221">
    <property type="entry name" value="Mur_ligase_cen"/>
</dbReference>
<sequence>MGGVNIKIAIVGWCEQGRSACRYWNPDEHEIVVHSLVRPADLPVGVRHIDGPDHVRALRGGGYDKVLRVPIVHPEEFNLSDGRAVASEKVTTATDEFLRAWQRSRVIGVTGTKGKSTTSALIARLIAATGAAVRTGGNNGTSPLDLLTSASAAGEWVVLELANFQLIDLDSRIPNMVLLPVDLDHLDWHRSEQEYLDVKFRPLSAQCADDWAFMHESHRSRSQTRQALSRRVFYPGSDTAHVREGWVFFGEYRVIPVDRLAIPGVHNLINVCAALTTAITLLGWHQEFVDVLESFAGCAHRLEKIPGASDLCWVDDSAATTPAAAAAALRTVSIPMVIILGGSDKALSWSPLLEAMVWARSAGRLRAAITVGAVACGLADAIYDRLPGLPVITVTPPGRMDMAVDAARSLASPGDCVLLSPGFASLDQYESYSHRSEEFRKSAAGAD</sequence>
<dbReference type="InterPro" id="IPR036565">
    <property type="entry name" value="Mur-like_cat_sf"/>
</dbReference>
<dbReference type="PROSITE" id="PS01011">
    <property type="entry name" value="FOLYLPOLYGLU_SYNT_1"/>
    <property type="match status" value="1"/>
</dbReference>
<comment type="function">
    <text evidence="9">Cell wall formation. Catalyzes the addition of glutamate to the nucleotide precursor UDP-N-acetylmuramoyl-L-alanine (UMA).</text>
</comment>
<name>A0ABV9YJ95_9PSEU</name>
<dbReference type="PANTHER" id="PTHR43692:SF1">
    <property type="entry name" value="UDP-N-ACETYLMURAMOYLALANINE--D-GLUTAMATE LIGASE"/>
    <property type="match status" value="1"/>
</dbReference>
<comment type="catalytic activity">
    <reaction evidence="9">
        <text>UDP-N-acetyl-alpha-D-muramoyl-L-alanine + D-glutamate + ATP = UDP-N-acetyl-alpha-D-muramoyl-L-alanyl-D-glutamate + ADP + phosphate + H(+)</text>
        <dbReference type="Rhea" id="RHEA:16429"/>
        <dbReference type="ChEBI" id="CHEBI:15378"/>
        <dbReference type="ChEBI" id="CHEBI:29986"/>
        <dbReference type="ChEBI" id="CHEBI:30616"/>
        <dbReference type="ChEBI" id="CHEBI:43474"/>
        <dbReference type="ChEBI" id="CHEBI:83898"/>
        <dbReference type="ChEBI" id="CHEBI:83900"/>
        <dbReference type="ChEBI" id="CHEBI:456216"/>
        <dbReference type="EC" id="6.3.2.9"/>
    </reaction>
</comment>
<dbReference type="SUPFAM" id="SSF53244">
    <property type="entry name" value="MurD-like peptide ligases, peptide-binding domain"/>
    <property type="match status" value="1"/>
</dbReference>
<evidence type="ECO:0000259" key="11">
    <source>
        <dbReference type="Pfam" id="PF08245"/>
    </source>
</evidence>
<comment type="subcellular location">
    <subcellularLocation>
        <location evidence="1 9">Cytoplasm</location>
    </subcellularLocation>
</comment>
<dbReference type="InterPro" id="IPR018109">
    <property type="entry name" value="Folylpolyglutamate_synth_CS"/>
</dbReference>
<dbReference type="InterPro" id="IPR036615">
    <property type="entry name" value="Mur_ligase_C_dom_sf"/>
</dbReference>
<keyword evidence="4 12" id="KW-0436">Ligase</keyword>
<feature type="domain" description="Mur ligase C-terminal" evidence="10">
    <location>
        <begin position="300"/>
        <end position="421"/>
    </location>
</feature>
<gene>
    <name evidence="12" type="primary">murD</name>
    <name evidence="12" type="ORF">ACFPBZ_07045</name>
</gene>
<evidence type="ECO:0000256" key="4">
    <source>
        <dbReference type="ARBA" id="ARBA00022598"/>
    </source>
</evidence>
<evidence type="ECO:0000259" key="10">
    <source>
        <dbReference type="Pfam" id="PF02875"/>
    </source>
</evidence>
<evidence type="ECO:0000256" key="6">
    <source>
        <dbReference type="ARBA" id="ARBA00022741"/>
    </source>
</evidence>
<keyword evidence="3" id="KW-0963">Cytoplasm</keyword>
<keyword evidence="13" id="KW-1185">Reference proteome</keyword>
<dbReference type="NCBIfam" id="TIGR01087">
    <property type="entry name" value="murD"/>
    <property type="match status" value="1"/>
</dbReference>
<feature type="domain" description="Mur ligase central" evidence="11">
    <location>
        <begin position="109"/>
        <end position="277"/>
    </location>
</feature>
<accession>A0ABV9YJ95</accession>
<reference evidence="13" key="1">
    <citation type="journal article" date="2019" name="Int. J. Syst. Evol. Microbiol.">
        <title>The Global Catalogue of Microorganisms (GCM) 10K type strain sequencing project: providing services to taxonomists for standard genome sequencing and annotation.</title>
        <authorList>
            <consortium name="The Broad Institute Genomics Platform"/>
            <consortium name="The Broad Institute Genome Sequencing Center for Infectious Disease"/>
            <person name="Wu L."/>
            <person name="Ma J."/>
        </authorList>
    </citation>
    <scope>NUCLEOTIDE SEQUENCE [LARGE SCALE GENOMIC DNA]</scope>
    <source>
        <strain evidence="13">CGMCC 4.7093</strain>
    </source>
</reference>
<evidence type="ECO:0000256" key="1">
    <source>
        <dbReference type="ARBA" id="ARBA00004496"/>
    </source>
</evidence>
<dbReference type="Pfam" id="PF08245">
    <property type="entry name" value="Mur_ligase_M"/>
    <property type="match status" value="1"/>
</dbReference>
<evidence type="ECO:0000256" key="9">
    <source>
        <dbReference type="RuleBase" id="RU003664"/>
    </source>
</evidence>